<accession>A0A1H0WFV2</accession>
<reference evidence="2" key="1">
    <citation type="submission" date="2016-10" db="EMBL/GenBank/DDBJ databases">
        <authorList>
            <person name="Varghese N."/>
            <person name="Submissions S."/>
        </authorList>
    </citation>
    <scope>NUCLEOTIDE SEQUENCE [LARGE SCALE GENOMIC DNA]</scope>
    <source>
        <strain evidence="2">CGMCC 4.6609</strain>
    </source>
</reference>
<organism evidence="1 2">
    <name type="scientific">Lentzea jiangxiensis</name>
    <dbReference type="NCBI Taxonomy" id="641025"/>
    <lineage>
        <taxon>Bacteria</taxon>
        <taxon>Bacillati</taxon>
        <taxon>Actinomycetota</taxon>
        <taxon>Actinomycetes</taxon>
        <taxon>Pseudonocardiales</taxon>
        <taxon>Pseudonocardiaceae</taxon>
        <taxon>Lentzea</taxon>
    </lineage>
</organism>
<dbReference type="Proteomes" id="UP000199691">
    <property type="component" value="Unassembled WGS sequence"/>
</dbReference>
<keyword evidence="2" id="KW-1185">Reference proteome</keyword>
<dbReference type="EMBL" id="FNIX01000019">
    <property type="protein sequence ID" value="SDP89365.1"/>
    <property type="molecule type" value="Genomic_DNA"/>
</dbReference>
<name>A0A1H0WFV2_9PSEU</name>
<dbReference type="AlphaFoldDB" id="A0A1H0WFV2"/>
<proteinExistence type="predicted"/>
<evidence type="ECO:0000313" key="2">
    <source>
        <dbReference type="Proteomes" id="UP000199691"/>
    </source>
</evidence>
<dbReference type="OrthoDB" id="4749283at2"/>
<sequence>MKYEQVPCGEEPHNYTVSKVLGSQSEKCGEDPGAYMQYHGCSGRKSVNICLIPAFVDGQCYRFTTFSLTGEFETPPCGGLEVVRVKVFTNTTDKTACGPSPALALAYPDIKTTYCFTRTG</sequence>
<dbReference type="RefSeq" id="WP_090103151.1">
    <property type="nucleotide sequence ID" value="NZ_FNIX01000019.1"/>
</dbReference>
<evidence type="ECO:0000313" key="1">
    <source>
        <dbReference type="EMBL" id="SDP89365.1"/>
    </source>
</evidence>
<gene>
    <name evidence="1" type="ORF">SAMN05421507_11923</name>
</gene>
<protein>
    <submittedName>
        <fullName evidence="1">Uncharacterized protein</fullName>
    </submittedName>
</protein>